<feature type="domain" description="Cytoskeleton protein RodZ-like C-terminal" evidence="3">
    <location>
        <begin position="199"/>
        <end position="258"/>
    </location>
</feature>
<name>A0A1Y0ISV2_9BACL</name>
<evidence type="ECO:0000256" key="1">
    <source>
        <dbReference type="SAM" id="MobiDB-lite"/>
    </source>
</evidence>
<gene>
    <name evidence="4" type="ORF">CBW65_17380</name>
</gene>
<keyword evidence="5" id="KW-1185">Reference proteome</keyword>
<accession>A0A1Y0ISV2</accession>
<evidence type="ECO:0000259" key="3">
    <source>
        <dbReference type="Pfam" id="PF13464"/>
    </source>
</evidence>
<evidence type="ECO:0000313" key="4">
    <source>
        <dbReference type="EMBL" id="ARU62535.1"/>
    </source>
</evidence>
<reference evidence="5" key="1">
    <citation type="submission" date="2017-05" db="EMBL/GenBank/DDBJ databases">
        <authorList>
            <person name="Sung H."/>
        </authorList>
    </citation>
    <scope>NUCLEOTIDE SEQUENCE [LARGE SCALE GENOMIC DNA]</scope>
    <source>
        <strain evidence="5">AR23208</strain>
    </source>
</reference>
<sequence>MQELGAELKRIREEKGYKLEDVQQATKIRTRYLEAIEAGDLSALPGVVYIRGFIKSYCDFLEINGQEMLDKYGLAAEKNDTQVEPVRVAQKNKNLGKPATFNPRLLPQVAIAVAILVALSAAYAVYVNKDDQQQVSNEKAEVKTAEQQKPAAKPQAPATTPTPAPKPEPAKPKTVVQQVQKAGTQTTYQVSGTKEMTVVLAASNDCWMQVTADGKVLESGIVKKGETRTWKAKQAISMQTGASKYLTVKINEQPVQIEQLLGGYTFLFNLKS</sequence>
<dbReference type="EMBL" id="CP021434">
    <property type="protein sequence ID" value="ARU62535.1"/>
    <property type="molecule type" value="Genomic_DNA"/>
</dbReference>
<dbReference type="CDD" id="cd00093">
    <property type="entry name" value="HTH_XRE"/>
    <property type="match status" value="1"/>
</dbReference>
<keyword evidence="2" id="KW-0812">Transmembrane</keyword>
<feature type="compositionally biased region" description="Low complexity" evidence="1">
    <location>
        <begin position="147"/>
        <end position="159"/>
    </location>
</feature>
<feature type="region of interest" description="Disordered" evidence="1">
    <location>
        <begin position="137"/>
        <end position="172"/>
    </location>
</feature>
<dbReference type="Pfam" id="PF13413">
    <property type="entry name" value="HTH_25"/>
    <property type="match status" value="1"/>
</dbReference>
<dbReference type="AlphaFoldDB" id="A0A1Y0ISV2"/>
<organism evidence="4 5">
    <name type="scientific">Tumebacillus avium</name>
    <dbReference type="NCBI Taxonomy" id="1903704"/>
    <lineage>
        <taxon>Bacteria</taxon>
        <taxon>Bacillati</taxon>
        <taxon>Bacillota</taxon>
        <taxon>Bacilli</taxon>
        <taxon>Bacillales</taxon>
        <taxon>Alicyclobacillaceae</taxon>
        <taxon>Tumebacillus</taxon>
    </lineage>
</organism>
<dbReference type="InterPro" id="IPR010982">
    <property type="entry name" value="Lambda_DNA-bd_dom_sf"/>
</dbReference>
<dbReference type="Proteomes" id="UP000195437">
    <property type="component" value="Chromosome"/>
</dbReference>
<dbReference type="Gene3D" id="1.10.260.40">
    <property type="entry name" value="lambda repressor-like DNA-binding domains"/>
    <property type="match status" value="1"/>
</dbReference>
<evidence type="ECO:0000256" key="2">
    <source>
        <dbReference type="SAM" id="Phobius"/>
    </source>
</evidence>
<keyword evidence="2" id="KW-0472">Membrane</keyword>
<dbReference type="InterPro" id="IPR025194">
    <property type="entry name" value="RodZ-like_C"/>
</dbReference>
<dbReference type="SUPFAM" id="SSF47413">
    <property type="entry name" value="lambda repressor-like DNA-binding domains"/>
    <property type="match status" value="1"/>
</dbReference>
<dbReference type="GO" id="GO:0003677">
    <property type="term" value="F:DNA binding"/>
    <property type="evidence" value="ECO:0007669"/>
    <property type="project" value="InterPro"/>
</dbReference>
<proteinExistence type="predicted"/>
<evidence type="ECO:0000313" key="5">
    <source>
        <dbReference type="Proteomes" id="UP000195437"/>
    </source>
</evidence>
<dbReference type="PANTHER" id="PTHR34475:SF1">
    <property type="entry name" value="CYTOSKELETON PROTEIN RODZ"/>
    <property type="match status" value="1"/>
</dbReference>
<dbReference type="OrthoDB" id="9797543at2"/>
<dbReference type="InterPro" id="IPR001387">
    <property type="entry name" value="Cro/C1-type_HTH"/>
</dbReference>
<keyword evidence="2" id="KW-1133">Transmembrane helix</keyword>
<feature type="compositionally biased region" description="Basic and acidic residues" evidence="1">
    <location>
        <begin position="137"/>
        <end position="146"/>
    </location>
</feature>
<protein>
    <recommendedName>
        <fullName evidence="3">Cytoskeleton protein RodZ-like C-terminal domain-containing protein</fullName>
    </recommendedName>
</protein>
<dbReference type="PANTHER" id="PTHR34475">
    <property type="match status" value="1"/>
</dbReference>
<feature type="transmembrane region" description="Helical" evidence="2">
    <location>
        <begin position="105"/>
        <end position="126"/>
    </location>
</feature>
<dbReference type="InterPro" id="IPR050400">
    <property type="entry name" value="Bact_Cytoskel_RodZ"/>
</dbReference>
<dbReference type="RefSeq" id="WP_087457894.1">
    <property type="nucleotide sequence ID" value="NZ_CP021434.1"/>
</dbReference>
<dbReference type="Pfam" id="PF13464">
    <property type="entry name" value="RodZ_C"/>
    <property type="match status" value="1"/>
</dbReference>
<dbReference type="KEGG" id="tum:CBW65_17380"/>